<dbReference type="Gene3D" id="3.40.50.720">
    <property type="entry name" value="NAD(P)-binding Rossmann-like Domain"/>
    <property type="match status" value="1"/>
</dbReference>
<dbReference type="CDD" id="cd05233">
    <property type="entry name" value="SDR_c"/>
    <property type="match status" value="1"/>
</dbReference>
<dbReference type="SUPFAM" id="SSF51735">
    <property type="entry name" value="NAD(P)-binding Rossmann-fold domains"/>
    <property type="match status" value="1"/>
</dbReference>
<dbReference type="PRINTS" id="PR00081">
    <property type="entry name" value="GDHRDH"/>
</dbReference>
<reference evidence="6 7" key="1">
    <citation type="submission" date="2015-06" db="EMBL/GenBank/DDBJ databases">
        <title>Draft genome of the ant-associated black yeast Phialophora attae CBS 131958.</title>
        <authorList>
            <person name="Moreno L.F."/>
            <person name="Stielow B.J."/>
            <person name="de Hoog S."/>
            <person name="Vicente V.A."/>
            <person name="Weiss V.A."/>
            <person name="de Vries M."/>
            <person name="Cruz L.M."/>
            <person name="Souza E.M."/>
        </authorList>
    </citation>
    <scope>NUCLEOTIDE SEQUENCE [LARGE SCALE GENOMIC DNA]</scope>
    <source>
        <strain evidence="6 7">CBS 131958</strain>
    </source>
</reference>
<proteinExistence type="inferred from homology"/>
<comment type="catalytic activity">
    <reaction evidence="5">
        <text>a (3R)-hydroxyacyl-[ACP] + NADP(+) = a 3-oxoacyl-[ACP] + NADPH + H(+)</text>
        <dbReference type="Rhea" id="RHEA:17397"/>
        <dbReference type="Rhea" id="RHEA-COMP:9916"/>
        <dbReference type="Rhea" id="RHEA-COMP:9945"/>
        <dbReference type="ChEBI" id="CHEBI:15378"/>
        <dbReference type="ChEBI" id="CHEBI:57783"/>
        <dbReference type="ChEBI" id="CHEBI:58349"/>
        <dbReference type="ChEBI" id="CHEBI:78776"/>
        <dbReference type="ChEBI" id="CHEBI:78827"/>
        <dbReference type="EC" id="1.1.1.100"/>
    </reaction>
</comment>
<dbReference type="STRING" id="1664694.A0A0N1HH71"/>
<keyword evidence="3" id="KW-0521">NADP</keyword>
<evidence type="ECO:0000256" key="3">
    <source>
        <dbReference type="ARBA" id="ARBA00022857"/>
    </source>
</evidence>
<dbReference type="GO" id="GO:0032787">
    <property type="term" value="P:monocarboxylic acid metabolic process"/>
    <property type="evidence" value="ECO:0007669"/>
    <property type="project" value="UniProtKB-ARBA"/>
</dbReference>
<keyword evidence="7" id="KW-1185">Reference proteome</keyword>
<evidence type="ECO:0000256" key="4">
    <source>
        <dbReference type="ARBA" id="ARBA00023002"/>
    </source>
</evidence>
<dbReference type="OrthoDB" id="417891at2759"/>
<dbReference type="EMBL" id="LFJN01000002">
    <property type="protein sequence ID" value="KPI45266.1"/>
    <property type="molecule type" value="Genomic_DNA"/>
</dbReference>
<evidence type="ECO:0000256" key="5">
    <source>
        <dbReference type="ARBA" id="ARBA00048508"/>
    </source>
</evidence>
<dbReference type="GeneID" id="28734635"/>
<evidence type="ECO:0000256" key="1">
    <source>
        <dbReference type="ARBA" id="ARBA00006484"/>
    </source>
</evidence>
<comment type="similarity">
    <text evidence="1">Belongs to the short-chain dehydrogenases/reductases (SDR) family.</text>
</comment>
<gene>
    <name evidence="6" type="ORF">AB675_2759</name>
</gene>
<evidence type="ECO:0000313" key="6">
    <source>
        <dbReference type="EMBL" id="KPI45266.1"/>
    </source>
</evidence>
<dbReference type="InterPro" id="IPR002347">
    <property type="entry name" value="SDR_fam"/>
</dbReference>
<evidence type="ECO:0000256" key="2">
    <source>
        <dbReference type="ARBA" id="ARBA00012948"/>
    </source>
</evidence>
<dbReference type="InterPro" id="IPR050259">
    <property type="entry name" value="SDR"/>
</dbReference>
<dbReference type="PANTHER" id="PTHR42879:SF2">
    <property type="entry name" value="3-OXOACYL-[ACYL-CARRIER-PROTEIN] REDUCTASE FABG"/>
    <property type="match status" value="1"/>
</dbReference>
<comment type="caution">
    <text evidence="6">The sequence shown here is derived from an EMBL/GenBank/DDBJ whole genome shotgun (WGS) entry which is preliminary data.</text>
</comment>
<dbReference type="InterPro" id="IPR036291">
    <property type="entry name" value="NAD(P)-bd_dom_sf"/>
</dbReference>
<dbReference type="FunFam" id="3.40.50.720:FF:000173">
    <property type="entry name" value="3-oxoacyl-[acyl-carrier protein] reductase"/>
    <property type="match status" value="1"/>
</dbReference>
<evidence type="ECO:0000313" key="7">
    <source>
        <dbReference type="Proteomes" id="UP000038010"/>
    </source>
</evidence>
<dbReference type="GO" id="GO:0004316">
    <property type="term" value="F:3-oxoacyl-[acyl-carrier-protein] reductase (NADPH) activity"/>
    <property type="evidence" value="ECO:0007669"/>
    <property type="project" value="UniProtKB-EC"/>
</dbReference>
<protein>
    <recommendedName>
        <fullName evidence="2">3-oxoacyl-[acyl-carrier-protein] reductase</fullName>
        <ecNumber evidence="2">1.1.1.100</ecNumber>
    </recommendedName>
</protein>
<organism evidence="6 7">
    <name type="scientific">Cyphellophora attinorum</name>
    <dbReference type="NCBI Taxonomy" id="1664694"/>
    <lineage>
        <taxon>Eukaryota</taxon>
        <taxon>Fungi</taxon>
        <taxon>Dikarya</taxon>
        <taxon>Ascomycota</taxon>
        <taxon>Pezizomycotina</taxon>
        <taxon>Eurotiomycetes</taxon>
        <taxon>Chaetothyriomycetidae</taxon>
        <taxon>Chaetothyriales</taxon>
        <taxon>Cyphellophoraceae</taxon>
        <taxon>Cyphellophora</taxon>
    </lineage>
</organism>
<dbReference type="PROSITE" id="PS00061">
    <property type="entry name" value="ADH_SHORT"/>
    <property type="match status" value="1"/>
</dbReference>
<sequence length="327" mass="33883">MTVLTDLSPHLALVTGATGGIGKATCLALAKLGCSIAVHYNTASSTASELVESIKSLGVRAASFQADLSSYDGARSLHASVIKELGHPTILFNNAGLTLGKSGVKDIGEVSVEEFEATWRANCGSAYLLTQLCVPAMVERGFGRVVFCSSVAGFTGGLVGPHYASSKSALHGLVHWLAGAYAKNGLTINGVAPALIEETKMLPGASAELSAKIPIGRLGKPEEIAETVLWIVKTGYVHNKIIAVDGGIKNPAPPISAATTFTSSTSRPATIASAPEAWSEVAENVVGVDEVVARVPVAPNATDDDAAALPLAPEEPLQPERIEFWFL</sequence>
<dbReference type="Pfam" id="PF00106">
    <property type="entry name" value="adh_short"/>
    <property type="match status" value="1"/>
</dbReference>
<dbReference type="AlphaFoldDB" id="A0A0N1HH71"/>
<dbReference type="PANTHER" id="PTHR42879">
    <property type="entry name" value="3-OXOACYL-(ACYL-CARRIER-PROTEIN) REDUCTASE"/>
    <property type="match status" value="1"/>
</dbReference>
<name>A0A0N1HH71_9EURO</name>
<dbReference type="VEuPathDB" id="FungiDB:AB675_2759"/>
<accession>A0A0N1HH71</accession>
<dbReference type="InterPro" id="IPR020904">
    <property type="entry name" value="Sc_DH/Rdtase_CS"/>
</dbReference>
<keyword evidence="4" id="KW-0560">Oxidoreductase</keyword>
<dbReference type="RefSeq" id="XP_018005229.1">
    <property type="nucleotide sequence ID" value="XM_018142755.1"/>
</dbReference>
<dbReference type="Proteomes" id="UP000038010">
    <property type="component" value="Unassembled WGS sequence"/>
</dbReference>
<dbReference type="EC" id="1.1.1.100" evidence="2"/>